<dbReference type="InterPro" id="IPR042566">
    <property type="entry name" value="L1_C"/>
</dbReference>
<dbReference type="PANTHER" id="PTHR11211">
    <property type="entry name" value="IROQUOIS-CLASS HOMEODOMAIN PROTEIN IRX"/>
    <property type="match status" value="1"/>
</dbReference>
<feature type="domain" description="Homeobox" evidence="8">
    <location>
        <begin position="69"/>
        <end position="131"/>
    </location>
</feature>
<dbReference type="AlphaFoldDB" id="A0AA40LNV7"/>
<dbReference type="PROSITE" id="PS00027">
    <property type="entry name" value="HOMEOBOX_1"/>
    <property type="match status" value="1"/>
</dbReference>
<evidence type="ECO:0000256" key="1">
    <source>
        <dbReference type="ARBA" id="ARBA00004123"/>
    </source>
</evidence>
<dbReference type="InterPro" id="IPR009057">
    <property type="entry name" value="Homeodomain-like_sf"/>
</dbReference>
<comment type="subcellular location">
    <subcellularLocation>
        <location evidence="1 6">Nucleus</location>
    </subcellularLocation>
</comment>
<proteinExistence type="inferred from homology"/>
<name>A0AA40LNV7_CNENI</name>
<keyword evidence="4 6" id="KW-0371">Homeobox</keyword>
<dbReference type="Gene3D" id="1.10.10.60">
    <property type="entry name" value="Homeodomain-like"/>
    <property type="match status" value="1"/>
</dbReference>
<evidence type="ECO:0000256" key="2">
    <source>
        <dbReference type="ARBA" id="ARBA00008446"/>
    </source>
</evidence>
<keyword evidence="5 6" id="KW-0539">Nucleus</keyword>
<dbReference type="InterPro" id="IPR001356">
    <property type="entry name" value="HD"/>
</dbReference>
<dbReference type="SUPFAM" id="SSF46689">
    <property type="entry name" value="Homeodomain-like"/>
    <property type="match status" value="1"/>
</dbReference>
<evidence type="ECO:0000256" key="5">
    <source>
        <dbReference type="ARBA" id="ARBA00023242"/>
    </source>
</evidence>
<evidence type="ECO:0000256" key="3">
    <source>
        <dbReference type="ARBA" id="ARBA00023125"/>
    </source>
</evidence>
<dbReference type="EMBL" id="JAULJE010000009">
    <property type="protein sequence ID" value="KAK1338687.1"/>
    <property type="molecule type" value="Genomic_DNA"/>
</dbReference>
<dbReference type="PROSITE" id="PS50071">
    <property type="entry name" value="HOMEOBOX_2"/>
    <property type="match status" value="1"/>
</dbReference>
<dbReference type="GO" id="GO:0000978">
    <property type="term" value="F:RNA polymerase II cis-regulatory region sequence-specific DNA binding"/>
    <property type="evidence" value="ECO:0007669"/>
    <property type="project" value="TreeGrafter"/>
</dbReference>
<keyword evidence="3 6" id="KW-0238">DNA-binding</keyword>
<dbReference type="CDD" id="cd00086">
    <property type="entry name" value="homeodomain"/>
    <property type="match status" value="1"/>
</dbReference>
<sequence>MNTIVFEKLNGAVLFEDRSAPERERGGRPYGGVLDSPHARPEMGLPDCPPLKDNLGLRHRRTGARQNSGKVRHKRQALQDMARPLKQWLYKHRDNPYPTKTEKILLALGSQMTLVQVSNWFANARRRLKNTVRQPDLSWALRISCTTNGENPPRSHMNEGGYNNPVHHPVIKSESSVIKAGVRPESRINEDYVSPPKYKSSLLNRYLNDSLRHVMATNAAMMGKTRQRNHSGSFSSNEFEEELVSPSSSETKATLSIARDIMVQDTLMCFGVNVTFYTSSETMQARREWQEIFKVMNSKNLQPRLLYPAKLSFRIEGQIKSFTDKKKLKEFITTKPELYEMLKDTLENGSNNSAANRKGLSKDDTYWKEINAAMALTNLAQGKDRLQGTASCIIQKSSHIAEVKTVKVPLVPQF</sequence>
<comment type="similarity">
    <text evidence="2">Belongs to the TALE/IRO homeobox family.</text>
</comment>
<feature type="region of interest" description="Disordered" evidence="7">
    <location>
        <begin position="20"/>
        <end position="48"/>
    </location>
</feature>
<evidence type="ECO:0000313" key="9">
    <source>
        <dbReference type="EMBL" id="KAK1338687.1"/>
    </source>
</evidence>
<accession>A0AA40LNV7</accession>
<dbReference type="PANTHER" id="PTHR11211:SF3">
    <property type="entry name" value="HOMEOBOX PROTEIN MOHAWK"/>
    <property type="match status" value="1"/>
</dbReference>
<evidence type="ECO:0000259" key="8">
    <source>
        <dbReference type="PROSITE" id="PS50071"/>
    </source>
</evidence>
<dbReference type="InterPro" id="IPR035300">
    <property type="entry name" value="L1_dsRBD"/>
</dbReference>
<keyword evidence="10" id="KW-1185">Reference proteome</keyword>
<organism evidence="9 10">
    <name type="scientific">Cnephaeus nilssonii</name>
    <name type="common">Northern bat</name>
    <name type="synonym">Eptesicus nilssonii</name>
    <dbReference type="NCBI Taxonomy" id="3371016"/>
    <lineage>
        <taxon>Eukaryota</taxon>
        <taxon>Metazoa</taxon>
        <taxon>Chordata</taxon>
        <taxon>Craniata</taxon>
        <taxon>Vertebrata</taxon>
        <taxon>Euteleostomi</taxon>
        <taxon>Mammalia</taxon>
        <taxon>Eutheria</taxon>
        <taxon>Laurasiatheria</taxon>
        <taxon>Chiroptera</taxon>
        <taxon>Yangochiroptera</taxon>
        <taxon>Vespertilionidae</taxon>
        <taxon>Cnephaeus</taxon>
    </lineage>
</organism>
<comment type="caution">
    <text evidence="9">The sequence shown here is derived from an EMBL/GenBank/DDBJ whole genome shotgun (WGS) entry which is preliminary data.</text>
</comment>
<dbReference type="GO" id="GO:0048468">
    <property type="term" value="P:cell development"/>
    <property type="evidence" value="ECO:0007669"/>
    <property type="project" value="TreeGrafter"/>
</dbReference>
<dbReference type="GO" id="GO:0005634">
    <property type="term" value="C:nucleus"/>
    <property type="evidence" value="ECO:0007669"/>
    <property type="project" value="UniProtKB-SubCell"/>
</dbReference>
<feature type="DNA-binding region" description="Homeobox" evidence="6">
    <location>
        <begin position="71"/>
        <end position="132"/>
    </location>
</feature>
<dbReference type="GO" id="GO:0007517">
    <property type="term" value="P:muscle organ development"/>
    <property type="evidence" value="ECO:0007669"/>
    <property type="project" value="TreeGrafter"/>
</dbReference>
<evidence type="ECO:0000313" key="10">
    <source>
        <dbReference type="Proteomes" id="UP001177744"/>
    </source>
</evidence>
<dbReference type="Gene3D" id="3.30.250.20">
    <property type="entry name" value="L1 transposable element, C-terminal domain"/>
    <property type="match status" value="1"/>
</dbReference>
<dbReference type="InterPro" id="IPR008422">
    <property type="entry name" value="KN_HD"/>
</dbReference>
<gene>
    <name evidence="9" type="ORF">QTO34_019344</name>
</gene>
<dbReference type="SMART" id="SM00389">
    <property type="entry name" value="HOX"/>
    <property type="match status" value="1"/>
</dbReference>
<dbReference type="Pfam" id="PF17490">
    <property type="entry name" value="Tnp_22_dsRBD"/>
    <property type="match status" value="1"/>
</dbReference>
<reference evidence="9" key="1">
    <citation type="submission" date="2023-06" db="EMBL/GenBank/DDBJ databases">
        <title>Reference genome for the Northern bat (Eptesicus nilssonii), a most northern bat species.</title>
        <authorList>
            <person name="Laine V.N."/>
            <person name="Pulliainen A.T."/>
            <person name="Lilley T.M."/>
        </authorList>
    </citation>
    <scope>NUCLEOTIDE SEQUENCE</scope>
    <source>
        <strain evidence="9">BLF_Eptnil</strain>
        <tissue evidence="9">Kidney</tissue>
    </source>
</reference>
<feature type="region of interest" description="Disordered" evidence="7">
    <location>
        <begin position="226"/>
        <end position="246"/>
    </location>
</feature>
<evidence type="ECO:0000256" key="6">
    <source>
        <dbReference type="PROSITE-ProRule" id="PRU00108"/>
    </source>
</evidence>
<protein>
    <recommendedName>
        <fullName evidence="8">Homeobox domain-containing protein</fullName>
    </recommendedName>
</protein>
<evidence type="ECO:0000256" key="4">
    <source>
        <dbReference type="ARBA" id="ARBA00023155"/>
    </source>
</evidence>
<dbReference type="GO" id="GO:0000981">
    <property type="term" value="F:DNA-binding transcription factor activity, RNA polymerase II-specific"/>
    <property type="evidence" value="ECO:0007669"/>
    <property type="project" value="InterPro"/>
</dbReference>
<dbReference type="InterPro" id="IPR017970">
    <property type="entry name" value="Homeobox_CS"/>
</dbReference>
<evidence type="ECO:0000256" key="7">
    <source>
        <dbReference type="SAM" id="MobiDB-lite"/>
    </source>
</evidence>
<dbReference type="Pfam" id="PF05920">
    <property type="entry name" value="Homeobox_KN"/>
    <property type="match status" value="1"/>
</dbReference>
<dbReference type="Proteomes" id="UP001177744">
    <property type="component" value="Unassembled WGS sequence"/>
</dbReference>